<evidence type="ECO:0000313" key="1">
    <source>
        <dbReference type="EMBL" id="HIP16995.1"/>
    </source>
</evidence>
<protein>
    <submittedName>
        <fullName evidence="1">Uncharacterized protein</fullName>
    </submittedName>
</protein>
<organism evidence="1 2">
    <name type="scientific">Methanothermococcus okinawensis</name>
    <dbReference type="NCBI Taxonomy" id="155863"/>
    <lineage>
        <taxon>Archaea</taxon>
        <taxon>Methanobacteriati</taxon>
        <taxon>Methanobacteriota</taxon>
        <taxon>Methanomada group</taxon>
        <taxon>Methanococci</taxon>
        <taxon>Methanococcales</taxon>
        <taxon>Methanococcaceae</taxon>
        <taxon>Methanothermococcus</taxon>
    </lineage>
</organism>
<reference evidence="1" key="1">
    <citation type="journal article" date="2020" name="ISME J.">
        <title>Gammaproteobacteria mediating utilization of methyl-, sulfur- and petroleum organic compounds in deep ocean hydrothermal plumes.</title>
        <authorList>
            <person name="Zhou Z."/>
            <person name="Liu Y."/>
            <person name="Pan J."/>
            <person name="Cron B.R."/>
            <person name="Toner B.M."/>
            <person name="Anantharaman K."/>
            <person name="Breier J.A."/>
            <person name="Dick G.J."/>
            <person name="Li M."/>
        </authorList>
    </citation>
    <scope>NUCLEOTIDE SEQUENCE</scope>
    <source>
        <strain evidence="1">SZUA-1385</strain>
    </source>
</reference>
<comment type="caution">
    <text evidence="1">The sequence shown here is derived from an EMBL/GenBank/DDBJ whole genome shotgun (WGS) entry which is preliminary data.</text>
</comment>
<gene>
    <name evidence="1" type="ORF">EYG76_01655</name>
</gene>
<accession>A0A832YRZ1</accession>
<name>A0A832YRZ1_9EURY</name>
<dbReference type="EMBL" id="DQSV01000035">
    <property type="protein sequence ID" value="HIP16995.1"/>
    <property type="molecule type" value="Genomic_DNA"/>
</dbReference>
<sequence length="81" mass="9668">MHYSTIEVELKEHTLTVDRGSTKTKRKFAFLLEEGDVLLENKKLFDVHDEVEVLMDYKFNDKSKRPKEVINIYKIIKIIKK</sequence>
<dbReference type="AlphaFoldDB" id="A0A832YRZ1"/>
<proteinExistence type="predicted"/>
<evidence type="ECO:0000313" key="2">
    <source>
        <dbReference type="Proteomes" id="UP000605144"/>
    </source>
</evidence>
<dbReference type="Proteomes" id="UP000605144">
    <property type="component" value="Unassembled WGS sequence"/>
</dbReference>